<keyword evidence="9" id="KW-1185">Reference proteome</keyword>
<gene>
    <name evidence="8" type="ORF">BU24DRAFT_444089</name>
</gene>
<dbReference type="GeneID" id="54288019"/>
<dbReference type="Gene3D" id="3.30.200.20">
    <property type="entry name" value="Phosphorylase Kinase, domain 1"/>
    <property type="match status" value="1"/>
</dbReference>
<dbReference type="RefSeq" id="XP_033379191.1">
    <property type="nucleotide sequence ID" value="XM_033530622.1"/>
</dbReference>
<dbReference type="Gene3D" id="1.10.510.10">
    <property type="entry name" value="Transferase(Phosphotransferase) domain 1"/>
    <property type="match status" value="1"/>
</dbReference>
<organism evidence="8 9">
    <name type="scientific">Aaosphaeria arxii CBS 175.79</name>
    <dbReference type="NCBI Taxonomy" id="1450172"/>
    <lineage>
        <taxon>Eukaryota</taxon>
        <taxon>Fungi</taxon>
        <taxon>Dikarya</taxon>
        <taxon>Ascomycota</taxon>
        <taxon>Pezizomycotina</taxon>
        <taxon>Dothideomycetes</taxon>
        <taxon>Pleosporomycetidae</taxon>
        <taxon>Pleosporales</taxon>
        <taxon>Pleosporales incertae sedis</taxon>
        <taxon>Aaosphaeria</taxon>
    </lineage>
</organism>
<dbReference type="EMBL" id="ML978075">
    <property type="protein sequence ID" value="KAF2010852.1"/>
    <property type="molecule type" value="Genomic_DNA"/>
</dbReference>
<name>A0A6A5XCX7_9PLEO</name>
<sequence length="467" mass="52775">MGLFHCVTCTRGMGILPCVHANPQHLSSVVPSRFQFSTNSHNAPIEYHWIDGAERLHLYEPGGYHPVMVNDLLHNRYRIVDKLGFGGYATIWLAQDERTKRYVALKMGISGPSAPRRETGILKALHGSSSVSQTGFGVDARDALPKVHDAFEIRGPNGTHACYTMTPAQGNLREASFSRLFPVRVARALAAKLVLAVAFIHSRGYVHGDLHLRNVLVKLPSTFEEMSITQFQDKFGEPETVPITRVDGKPHTTHVPTEATLPLYLGKKAQDFTLADAHGLMLSDFGEAFSAATEQRFGTDCKIPLAKRAPEALFEPDELMSYPSDIWSLGTAVWEILGMKFIFSESETRDEIVAQLIDVLGGAQNFPQNWRKLWERSYEDSIDAADTIPRKPTEEREEWPSLECAFEEFVQKYRRKLEVTGIFGEEETWAILELIRGMLKFRPEERMTIEEVLRSKWMVDWALPELE</sequence>
<dbReference type="SUPFAM" id="SSF56112">
    <property type="entry name" value="Protein kinase-like (PK-like)"/>
    <property type="match status" value="1"/>
</dbReference>
<feature type="binding site" evidence="6">
    <location>
        <position position="106"/>
    </location>
    <ligand>
        <name>ATP</name>
        <dbReference type="ChEBI" id="CHEBI:30616"/>
    </ligand>
</feature>
<dbReference type="GO" id="GO:0005634">
    <property type="term" value="C:nucleus"/>
    <property type="evidence" value="ECO:0007669"/>
    <property type="project" value="TreeGrafter"/>
</dbReference>
<keyword evidence="4 8" id="KW-0418">Kinase</keyword>
<evidence type="ECO:0000256" key="5">
    <source>
        <dbReference type="ARBA" id="ARBA00022840"/>
    </source>
</evidence>
<evidence type="ECO:0000259" key="7">
    <source>
        <dbReference type="PROSITE" id="PS50011"/>
    </source>
</evidence>
<evidence type="ECO:0000256" key="6">
    <source>
        <dbReference type="PROSITE-ProRule" id="PRU10141"/>
    </source>
</evidence>
<dbReference type="PANTHER" id="PTHR45646:SF11">
    <property type="entry name" value="SERINE_THREONINE-PROTEIN KINASE DOA"/>
    <property type="match status" value="1"/>
</dbReference>
<feature type="domain" description="Protein kinase" evidence="7">
    <location>
        <begin position="77"/>
        <end position="458"/>
    </location>
</feature>
<evidence type="ECO:0000313" key="9">
    <source>
        <dbReference type="Proteomes" id="UP000799778"/>
    </source>
</evidence>
<dbReference type="GO" id="GO:0004674">
    <property type="term" value="F:protein serine/threonine kinase activity"/>
    <property type="evidence" value="ECO:0007669"/>
    <property type="project" value="UniProtKB-KW"/>
</dbReference>
<dbReference type="PROSITE" id="PS00107">
    <property type="entry name" value="PROTEIN_KINASE_ATP"/>
    <property type="match status" value="1"/>
</dbReference>
<dbReference type="InterPro" id="IPR000719">
    <property type="entry name" value="Prot_kinase_dom"/>
</dbReference>
<dbReference type="SMART" id="SM00220">
    <property type="entry name" value="S_TKc"/>
    <property type="match status" value="1"/>
</dbReference>
<dbReference type="PROSITE" id="PS50011">
    <property type="entry name" value="PROTEIN_KINASE_DOM"/>
    <property type="match status" value="1"/>
</dbReference>
<dbReference type="PANTHER" id="PTHR45646">
    <property type="entry name" value="SERINE/THREONINE-PROTEIN KINASE DOA-RELATED"/>
    <property type="match status" value="1"/>
</dbReference>
<protein>
    <submittedName>
        <fullName evidence="8">Kinase-like protein</fullName>
    </submittedName>
</protein>
<evidence type="ECO:0000313" key="8">
    <source>
        <dbReference type="EMBL" id="KAF2010852.1"/>
    </source>
</evidence>
<keyword evidence="3 6" id="KW-0547">Nucleotide-binding</keyword>
<keyword evidence="1" id="KW-0723">Serine/threonine-protein kinase</keyword>
<accession>A0A6A5XCX7</accession>
<keyword evidence="2" id="KW-0808">Transferase</keyword>
<dbReference type="GO" id="GO:0043484">
    <property type="term" value="P:regulation of RNA splicing"/>
    <property type="evidence" value="ECO:0007669"/>
    <property type="project" value="TreeGrafter"/>
</dbReference>
<dbReference type="Proteomes" id="UP000799778">
    <property type="component" value="Unassembled WGS sequence"/>
</dbReference>
<evidence type="ECO:0000256" key="1">
    <source>
        <dbReference type="ARBA" id="ARBA00022527"/>
    </source>
</evidence>
<evidence type="ECO:0000256" key="3">
    <source>
        <dbReference type="ARBA" id="ARBA00022741"/>
    </source>
</evidence>
<keyword evidence="5 6" id="KW-0067">ATP-binding</keyword>
<dbReference type="GO" id="GO:0005524">
    <property type="term" value="F:ATP binding"/>
    <property type="evidence" value="ECO:0007669"/>
    <property type="project" value="UniProtKB-UniRule"/>
</dbReference>
<proteinExistence type="predicted"/>
<evidence type="ECO:0000256" key="4">
    <source>
        <dbReference type="ARBA" id="ARBA00022777"/>
    </source>
</evidence>
<dbReference type="InterPro" id="IPR051175">
    <property type="entry name" value="CLK_kinases"/>
</dbReference>
<dbReference type="InterPro" id="IPR011009">
    <property type="entry name" value="Kinase-like_dom_sf"/>
</dbReference>
<evidence type="ECO:0000256" key="2">
    <source>
        <dbReference type="ARBA" id="ARBA00022679"/>
    </source>
</evidence>
<dbReference type="Pfam" id="PF00069">
    <property type="entry name" value="Pkinase"/>
    <property type="match status" value="1"/>
</dbReference>
<dbReference type="OrthoDB" id="5979581at2759"/>
<dbReference type="InterPro" id="IPR017441">
    <property type="entry name" value="Protein_kinase_ATP_BS"/>
</dbReference>
<reference evidence="8" key="1">
    <citation type="journal article" date="2020" name="Stud. Mycol.">
        <title>101 Dothideomycetes genomes: a test case for predicting lifestyles and emergence of pathogens.</title>
        <authorList>
            <person name="Haridas S."/>
            <person name="Albert R."/>
            <person name="Binder M."/>
            <person name="Bloem J."/>
            <person name="Labutti K."/>
            <person name="Salamov A."/>
            <person name="Andreopoulos B."/>
            <person name="Baker S."/>
            <person name="Barry K."/>
            <person name="Bills G."/>
            <person name="Bluhm B."/>
            <person name="Cannon C."/>
            <person name="Castanera R."/>
            <person name="Culley D."/>
            <person name="Daum C."/>
            <person name="Ezra D."/>
            <person name="Gonzalez J."/>
            <person name="Henrissat B."/>
            <person name="Kuo A."/>
            <person name="Liang C."/>
            <person name="Lipzen A."/>
            <person name="Lutzoni F."/>
            <person name="Magnuson J."/>
            <person name="Mondo S."/>
            <person name="Nolan M."/>
            <person name="Ohm R."/>
            <person name="Pangilinan J."/>
            <person name="Park H.-J."/>
            <person name="Ramirez L."/>
            <person name="Alfaro M."/>
            <person name="Sun H."/>
            <person name="Tritt A."/>
            <person name="Yoshinaga Y."/>
            <person name="Zwiers L.-H."/>
            <person name="Turgeon B."/>
            <person name="Goodwin S."/>
            <person name="Spatafora J."/>
            <person name="Crous P."/>
            <person name="Grigoriev I."/>
        </authorList>
    </citation>
    <scope>NUCLEOTIDE SEQUENCE</scope>
    <source>
        <strain evidence="8">CBS 175.79</strain>
    </source>
</reference>
<dbReference type="AlphaFoldDB" id="A0A6A5XCX7"/>